<evidence type="ECO:0000313" key="2">
    <source>
        <dbReference type="EMBL" id="KIY02460.1"/>
    </source>
</evidence>
<accession>A0A0D2KGA3</accession>
<keyword evidence="3" id="KW-1185">Reference proteome</keyword>
<dbReference type="VEuPathDB" id="FungiDB:Z520_02599"/>
<protein>
    <submittedName>
        <fullName evidence="2">Uncharacterized protein</fullName>
    </submittedName>
</protein>
<feature type="region of interest" description="Disordered" evidence="1">
    <location>
        <begin position="1"/>
        <end position="35"/>
    </location>
</feature>
<evidence type="ECO:0000256" key="1">
    <source>
        <dbReference type="SAM" id="MobiDB-lite"/>
    </source>
</evidence>
<dbReference type="RefSeq" id="XP_016636582.1">
    <property type="nucleotide sequence ID" value="XM_016773112.1"/>
</dbReference>
<feature type="region of interest" description="Disordered" evidence="1">
    <location>
        <begin position="218"/>
        <end position="276"/>
    </location>
</feature>
<evidence type="ECO:0000313" key="3">
    <source>
        <dbReference type="Proteomes" id="UP000053411"/>
    </source>
</evidence>
<dbReference type="Proteomes" id="UP000053411">
    <property type="component" value="Unassembled WGS sequence"/>
</dbReference>
<feature type="compositionally biased region" description="Polar residues" evidence="1">
    <location>
        <begin position="21"/>
        <end position="30"/>
    </location>
</feature>
<reference evidence="2 3" key="1">
    <citation type="submission" date="2015-01" db="EMBL/GenBank/DDBJ databases">
        <title>The Genome Sequence of Fonsecaea multimorphosa CBS 102226.</title>
        <authorList>
            <consortium name="The Broad Institute Genomics Platform"/>
            <person name="Cuomo C."/>
            <person name="de Hoog S."/>
            <person name="Gorbushina A."/>
            <person name="Stielow B."/>
            <person name="Teixiera M."/>
            <person name="Abouelleil A."/>
            <person name="Chapman S.B."/>
            <person name="Priest M."/>
            <person name="Young S.K."/>
            <person name="Wortman J."/>
            <person name="Nusbaum C."/>
            <person name="Birren B."/>
        </authorList>
    </citation>
    <scope>NUCLEOTIDE SEQUENCE [LARGE SCALE GENOMIC DNA]</scope>
    <source>
        <strain evidence="2 3">CBS 102226</strain>
    </source>
</reference>
<gene>
    <name evidence="2" type="ORF">Z520_02599</name>
</gene>
<dbReference type="EMBL" id="KN848064">
    <property type="protein sequence ID" value="KIY02460.1"/>
    <property type="molecule type" value="Genomic_DNA"/>
</dbReference>
<dbReference type="AlphaFoldDB" id="A0A0D2KGA3"/>
<feature type="compositionally biased region" description="Basic and acidic residues" evidence="1">
    <location>
        <begin position="260"/>
        <end position="276"/>
    </location>
</feature>
<dbReference type="OrthoDB" id="4140820at2759"/>
<sequence length="276" mass="31085">MSSRTGPMHHQVPYSSPPTTIPGSQPNNSTKAKKLAGHFDSPCDVIKCDPCPQAGNNQQSTLAKAFGDSMPTFRSYIGRGSIVFTKDGSGDTRMHGRVLVVLRRNTQGSSTCFCVCKHEIADDTELHNTHRRIKIKGTQPEEEGETPSIQAEGKLALDAIEIELSRRPGFTKTLQPHIYINCEELWNLDGEVEVITLGKVAQKSIDRLFQDVRELYQDPSRRTSSGGSAETGGRDERRIFTENYRQEELRRNNGTPIRPKKNERELGKDRHQDYYR</sequence>
<feature type="compositionally biased region" description="Basic and acidic residues" evidence="1">
    <location>
        <begin position="232"/>
        <end position="251"/>
    </location>
</feature>
<dbReference type="GeneID" id="27708345"/>
<name>A0A0D2KGA3_9EURO</name>
<organism evidence="2 3">
    <name type="scientific">Fonsecaea multimorphosa CBS 102226</name>
    <dbReference type="NCBI Taxonomy" id="1442371"/>
    <lineage>
        <taxon>Eukaryota</taxon>
        <taxon>Fungi</taxon>
        <taxon>Dikarya</taxon>
        <taxon>Ascomycota</taxon>
        <taxon>Pezizomycotina</taxon>
        <taxon>Eurotiomycetes</taxon>
        <taxon>Chaetothyriomycetidae</taxon>
        <taxon>Chaetothyriales</taxon>
        <taxon>Herpotrichiellaceae</taxon>
        <taxon>Fonsecaea</taxon>
    </lineage>
</organism>
<proteinExistence type="predicted"/>